<evidence type="ECO:0000256" key="1">
    <source>
        <dbReference type="ARBA" id="ARBA00006821"/>
    </source>
</evidence>
<dbReference type="InterPro" id="IPR052046">
    <property type="entry name" value="GH57_Enzymes"/>
</dbReference>
<dbReference type="Gene3D" id="3.20.110.10">
    <property type="entry name" value="Glycoside hydrolase 38, N terminal domain"/>
    <property type="match status" value="1"/>
</dbReference>
<sequence length="507" mass="58594">MKKLYLVFWWHMHQPSYRDALSGEYLLPWTYLHALKDYGEMPWLLSRFPGVKGNFNLVPVLLEALEDYASGGVQDPLLRILRQPVEDLSEEDRALLFTLVRLLPAPLKATLPALSDLERRIPHLSGAELQDLRVLYLLLWCGRAFRERYPLVEDLRRKGKGYTREELQALLEASFRFAGEIGAFYRDLEERGQGSLSVTPYHHPLLPLLLDVQAARENDPGVPLPDIGPFGDTAARQVVMAVESHRGRFGESPRFCWPAEGAVSEAALRLLAAHGLQGLATDETLLWSARGGEDRSVLFRRYRLGESLILFRDRGLSDLIGFSYQHLSAEEAVNDFLRRLRDIYEGVNYSPLVSVILDGENCWEYYPENGYPFLTRLYQALEREPWIETLSLKEAFLREDLPEAELKSLRAGSWMGGTFRKWLGHPEKNRAWELLWRVYRVLENHAGQEEYLRALPYFLRAEGSDWFWWYGEGLDTPLLDRFDLLFRHHLVRVLRELGEPLPDEVTG</sequence>
<keyword evidence="2 3" id="KW-0119">Carbohydrate metabolism</keyword>
<dbReference type="InterPro" id="IPR011330">
    <property type="entry name" value="Glyco_hydro/deAcase_b/a-brl"/>
</dbReference>
<dbReference type="GO" id="GO:0005975">
    <property type="term" value="P:carbohydrate metabolic process"/>
    <property type="evidence" value="ECO:0007669"/>
    <property type="project" value="InterPro"/>
</dbReference>
<comment type="caution">
    <text evidence="5">The sequence shown here is derived from an EMBL/GenBank/DDBJ whole genome shotgun (WGS) entry which is preliminary data.</text>
</comment>
<name>A0A7C3GTP6_9BACT</name>
<dbReference type="InterPro" id="IPR027291">
    <property type="entry name" value="Glyco_hydro_38_N_sf"/>
</dbReference>
<dbReference type="PANTHER" id="PTHR36306:SF1">
    <property type="entry name" value="ALPHA-AMYLASE-RELATED"/>
    <property type="match status" value="1"/>
</dbReference>
<dbReference type="SUPFAM" id="SSF88713">
    <property type="entry name" value="Glycoside hydrolase/deacetylase"/>
    <property type="match status" value="1"/>
</dbReference>
<dbReference type="InterPro" id="IPR004300">
    <property type="entry name" value="Glyco_hydro_57_N"/>
</dbReference>
<organism evidence="5">
    <name type="scientific">Thermosulfurimonas dismutans</name>
    <dbReference type="NCBI Taxonomy" id="999894"/>
    <lineage>
        <taxon>Bacteria</taxon>
        <taxon>Pseudomonadati</taxon>
        <taxon>Thermodesulfobacteriota</taxon>
        <taxon>Thermodesulfobacteria</taxon>
        <taxon>Thermodesulfobacteriales</taxon>
        <taxon>Thermodesulfobacteriaceae</taxon>
        <taxon>Thermosulfurimonas</taxon>
    </lineage>
</organism>
<protein>
    <submittedName>
        <fullName evidence="5">Glycoside hydrolase</fullName>
    </submittedName>
</protein>
<accession>A0A7C3GTP6</accession>
<keyword evidence="5" id="KW-0378">Hydrolase</keyword>
<dbReference type="GO" id="GO:0016787">
    <property type="term" value="F:hydrolase activity"/>
    <property type="evidence" value="ECO:0007669"/>
    <property type="project" value="UniProtKB-KW"/>
</dbReference>
<dbReference type="AlphaFoldDB" id="A0A7C3GTP6"/>
<evidence type="ECO:0000313" key="5">
    <source>
        <dbReference type="EMBL" id="HFC97523.1"/>
    </source>
</evidence>
<evidence type="ECO:0000259" key="4">
    <source>
        <dbReference type="Pfam" id="PF03065"/>
    </source>
</evidence>
<comment type="similarity">
    <text evidence="1 3">Belongs to the glycosyl hydrolase 57 family.</text>
</comment>
<dbReference type="Pfam" id="PF03065">
    <property type="entry name" value="Glyco_hydro_57"/>
    <property type="match status" value="1"/>
</dbReference>
<evidence type="ECO:0000256" key="3">
    <source>
        <dbReference type="RuleBase" id="RU361196"/>
    </source>
</evidence>
<gene>
    <name evidence="5" type="ORF">ENJ40_03555</name>
</gene>
<feature type="domain" description="Glycoside hydrolase family 57 N-terminal" evidence="4">
    <location>
        <begin position="7"/>
        <end position="397"/>
    </location>
</feature>
<dbReference type="PANTHER" id="PTHR36306">
    <property type="entry name" value="ALPHA-AMYLASE-RELATED-RELATED"/>
    <property type="match status" value="1"/>
</dbReference>
<evidence type="ECO:0000256" key="2">
    <source>
        <dbReference type="ARBA" id="ARBA00023277"/>
    </source>
</evidence>
<proteinExistence type="inferred from homology"/>
<dbReference type="EMBL" id="DRMH01000040">
    <property type="protein sequence ID" value="HFC97523.1"/>
    <property type="molecule type" value="Genomic_DNA"/>
</dbReference>
<dbReference type="Proteomes" id="UP000886043">
    <property type="component" value="Unassembled WGS sequence"/>
</dbReference>
<reference evidence="5" key="1">
    <citation type="journal article" date="2020" name="mSystems">
        <title>Genome- and Community-Level Interaction Insights into Carbon Utilization and Element Cycling Functions of Hydrothermarchaeota in Hydrothermal Sediment.</title>
        <authorList>
            <person name="Zhou Z."/>
            <person name="Liu Y."/>
            <person name="Xu W."/>
            <person name="Pan J."/>
            <person name="Luo Z.H."/>
            <person name="Li M."/>
        </authorList>
    </citation>
    <scope>NUCLEOTIDE SEQUENCE [LARGE SCALE GENOMIC DNA]</scope>
    <source>
        <strain evidence="5">HyVt-483</strain>
    </source>
</reference>
<dbReference type="CDD" id="cd10796">
    <property type="entry name" value="GH57N_APU"/>
    <property type="match status" value="1"/>
</dbReference>